<reference evidence="3 4" key="1">
    <citation type="journal article" date="2018" name="MBio">
        <title>Insights into the evolution of host association through the isolation and characterization of a novel human periodontal pathobiont, Desulfobulbus oralis.</title>
        <authorList>
            <person name="Cross K.L."/>
            <person name="Chirania P."/>
            <person name="Xiong W."/>
            <person name="Beall C.J."/>
            <person name="Elkins J.G."/>
            <person name="Giannone R.J."/>
            <person name="Griffen A.L."/>
            <person name="Guss A.M."/>
            <person name="Hettich R.L."/>
            <person name="Joshi S.S."/>
            <person name="Mokrzan E.M."/>
            <person name="Martin R.K."/>
            <person name="Zhulin I.B."/>
            <person name="Leys E.J."/>
            <person name="Podar M."/>
        </authorList>
    </citation>
    <scope>NUCLEOTIDE SEQUENCE [LARGE SCALE GENOMIC DNA]</scope>
    <source>
        <strain evidence="3 4">ORNL</strain>
    </source>
</reference>
<dbReference type="AlphaFoldDB" id="A0A2L1GNP4"/>
<dbReference type="Pfam" id="PF00499">
    <property type="entry name" value="Oxidored_q3"/>
    <property type="match status" value="1"/>
</dbReference>
<keyword evidence="2" id="KW-0812">Transmembrane</keyword>
<keyword evidence="2" id="KW-1133">Transmembrane helix</keyword>
<dbReference type="RefSeq" id="WP_104936516.1">
    <property type="nucleotide sequence ID" value="NZ_CP021255.1"/>
</dbReference>
<feature type="transmembrane region" description="Helical" evidence="2">
    <location>
        <begin position="6"/>
        <end position="24"/>
    </location>
</feature>
<dbReference type="GO" id="GO:0008137">
    <property type="term" value="F:NADH dehydrogenase (ubiquinone) activity"/>
    <property type="evidence" value="ECO:0007669"/>
    <property type="project" value="UniProtKB-UniRule"/>
</dbReference>
<dbReference type="PANTHER" id="PTHR33269:SF17">
    <property type="entry name" value="NADH-UBIQUINONE OXIDOREDUCTASE CHAIN 6"/>
    <property type="match status" value="1"/>
</dbReference>
<protein>
    <recommendedName>
        <fullName evidence="2">NADH-quinone oxidoreductase subunit J</fullName>
        <ecNumber evidence="2">7.1.1.-</ecNumber>
    </recommendedName>
</protein>
<keyword evidence="2" id="KW-0520">NAD</keyword>
<evidence type="ECO:0000313" key="3">
    <source>
        <dbReference type="EMBL" id="AVD71244.1"/>
    </source>
</evidence>
<dbReference type="PANTHER" id="PTHR33269">
    <property type="entry name" value="NADH-UBIQUINONE OXIDOREDUCTASE CHAIN 6"/>
    <property type="match status" value="1"/>
</dbReference>
<feature type="transmembrane region" description="Helical" evidence="2">
    <location>
        <begin position="87"/>
        <end position="109"/>
    </location>
</feature>
<keyword evidence="2" id="KW-0472">Membrane</keyword>
<dbReference type="EC" id="7.1.1.-" evidence="2"/>
<feature type="transmembrane region" description="Helical" evidence="2">
    <location>
        <begin position="31"/>
        <end position="48"/>
    </location>
</feature>
<evidence type="ECO:0000256" key="1">
    <source>
        <dbReference type="ARBA" id="ARBA00005698"/>
    </source>
</evidence>
<feature type="transmembrane region" description="Helical" evidence="2">
    <location>
        <begin position="142"/>
        <end position="164"/>
    </location>
</feature>
<dbReference type="InterPro" id="IPR042106">
    <property type="entry name" value="Nuo/plastoQ_OxRdtase_6_NuoJ"/>
</dbReference>
<proteinExistence type="inferred from homology"/>
<keyword evidence="4" id="KW-1185">Reference proteome</keyword>
<dbReference type="KEGG" id="deo:CAY53_06990"/>
<sequence>MFLSIFFWYCALVIVSCGLLAISLRNPVHSVLSVLVLFFHLAGLYLILQAEFLAAVQIIVYAGAILVLYLFVLFLINRKAELRLDSLVPDAWMGRLAALGLCAFLFWGLRSFRPGIHGSWTTDSIAQGSQARALGLELFTKYLIPFEIAGVILLMALIGGLVLAKKIDRSAAPQEADALLLEQEKENTP</sequence>
<dbReference type="GO" id="GO:0048038">
    <property type="term" value="F:quinone binding"/>
    <property type="evidence" value="ECO:0007669"/>
    <property type="project" value="UniProtKB-UniRule"/>
</dbReference>
<keyword evidence="2" id="KW-1003">Cell membrane</keyword>
<accession>A0A2L1GNP4</accession>
<dbReference type="GO" id="GO:0005886">
    <property type="term" value="C:plasma membrane"/>
    <property type="evidence" value="ECO:0007669"/>
    <property type="project" value="UniProtKB-SubCell"/>
</dbReference>
<organism evidence="3 4">
    <name type="scientific">Desulfobulbus oralis</name>
    <dbReference type="NCBI Taxonomy" id="1986146"/>
    <lineage>
        <taxon>Bacteria</taxon>
        <taxon>Pseudomonadati</taxon>
        <taxon>Thermodesulfobacteriota</taxon>
        <taxon>Desulfobulbia</taxon>
        <taxon>Desulfobulbales</taxon>
        <taxon>Desulfobulbaceae</taxon>
        <taxon>Desulfobulbus</taxon>
    </lineage>
</organism>
<dbReference type="Gene3D" id="1.20.120.1200">
    <property type="entry name" value="NADH-ubiquinone/plastoquinone oxidoreductase chain 6, subunit NuoJ"/>
    <property type="match status" value="1"/>
</dbReference>
<keyword evidence="2" id="KW-0874">Quinone</keyword>
<comment type="catalytic activity">
    <reaction evidence="2">
        <text>a quinone + NADH + 5 H(+)(in) = a quinol + NAD(+) + 4 H(+)(out)</text>
        <dbReference type="Rhea" id="RHEA:57888"/>
        <dbReference type="ChEBI" id="CHEBI:15378"/>
        <dbReference type="ChEBI" id="CHEBI:24646"/>
        <dbReference type="ChEBI" id="CHEBI:57540"/>
        <dbReference type="ChEBI" id="CHEBI:57945"/>
        <dbReference type="ChEBI" id="CHEBI:132124"/>
    </reaction>
</comment>
<comment type="function">
    <text evidence="2">NDH-1 shuttles electrons from NADH, via FMN and iron-sulfur (Fe-S) centers, to quinones in the respiratory chain. Couples the redox reaction to proton translocation (for every two electrons transferred, four hydrogen ions are translocated across the cytoplasmic membrane), and thus conserves the redox energy in a proton gradient.</text>
</comment>
<dbReference type="EMBL" id="CP021255">
    <property type="protein sequence ID" value="AVD71244.1"/>
    <property type="molecule type" value="Genomic_DNA"/>
</dbReference>
<feature type="transmembrane region" description="Helical" evidence="2">
    <location>
        <begin position="54"/>
        <end position="75"/>
    </location>
</feature>
<gene>
    <name evidence="3" type="ORF">CAY53_06990</name>
</gene>
<evidence type="ECO:0000256" key="2">
    <source>
        <dbReference type="RuleBase" id="RU004429"/>
    </source>
</evidence>
<keyword evidence="3" id="KW-0830">Ubiquinone</keyword>
<name>A0A2L1GNP4_9BACT</name>
<dbReference type="OrthoDB" id="9790848at2"/>
<comment type="similarity">
    <text evidence="1 2">Belongs to the complex I subunit 6 family.</text>
</comment>
<evidence type="ECO:0000313" key="4">
    <source>
        <dbReference type="Proteomes" id="UP000239867"/>
    </source>
</evidence>
<dbReference type="InterPro" id="IPR001457">
    <property type="entry name" value="NADH_UbQ/plastoQ_OxRdtase_su6"/>
</dbReference>
<comment type="subcellular location">
    <subcellularLocation>
        <location evidence="2">Cell membrane</location>
        <topology evidence="2">Multi-pass membrane protein</topology>
    </subcellularLocation>
</comment>
<dbReference type="Proteomes" id="UP000239867">
    <property type="component" value="Chromosome"/>
</dbReference>